<sequence>MFPDSVRHFVLEGVMHVNDYFTRTWIGSTRDSETALLNLFNERVEARFKLCFLTDYESKSTTEDGLMSALVNCRGVLIGKPLLDDHNVSRDYVVSKLKQVLLENLHFPRKFPTATKIADSDLKCDWATVLRFAEGSTTALAAQSGAAWNTAVDTAVPGISCGDSSFRVDYPDDLCTIYRAHLAQSSMAGGLVDSRLVCARCKFSAMEQFDINKFQKINMTSPALLKWSLRPCHAFELLVGSLGPGAGGDALCGMPCQGPGGRQIHF</sequence>
<gene>
    <name evidence="1" type="ORF">B0J15DRAFT_578423</name>
</gene>
<protein>
    <submittedName>
        <fullName evidence="1">Uncharacterized protein</fullName>
    </submittedName>
</protein>
<proteinExistence type="predicted"/>
<dbReference type="EMBL" id="JAGTJS010000005">
    <property type="protein sequence ID" value="KAH7268322.1"/>
    <property type="molecule type" value="Genomic_DNA"/>
</dbReference>
<keyword evidence="2" id="KW-1185">Reference proteome</keyword>
<dbReference type="AlphaFoldDB" id="A0A9P9KTN9"/>
<dbReference type="Proteomes" id="UP000736672">
    <property type="component" value="Unassembled WGS sequence"/>
</dbReference>
<organism evidence="1 2">
    <name type="scientific">Fusarium solani</name>
    <name type="common">Filamentous fungus</name>
    <dbReference type="NCBI Taxonomy" id="169388"/>
    <lineage>
        <taxon>Eukaryota</taxon>
        <taxon>Fungi</taxon>
        <taxon>Dikarya</taxon>
        <taxon>Ascomycota</taxon>
        <taxon>Pezizomycotina</taxon>
        <taxon>Sordariomycetes</taxon>
        <taxon>Hypocreomycetidae</taxon>
        <taxon>Hypocreales</taxon>
        <taxon>Nectriaceae</taxon>
        <taxon>Fusarium</taxon>
        <taxon>Fusarium solani species complex</taxon>
    </lineage>
</organism>
<name>A0A9P9KTN9_FUSSL</name>
<accession>A0A9P9KTN9</accession>
<evidence type="ECO:0000313" key="1">
    <source>
        <dbReference type="EMBL" id="KAH7268322.1"/>
    </source>
</evidence>
<evidence type="ECO:0000313" key="2">
    <source>
        <dbReference type="Proteomes" id="UP000736672"/>
    </source>
</evidence>
<dbReference type="OrthoDB" id="425534at2759"/>
<reference evidence="1" key="1">
    <citation type="journal article" date="2021" name="Nat. Commun.">
        <title>Genetic determinants of endophytism in the Arabidopsis root mycobiome.</title>
        <authorList>
            <person name="Mesny F."/>
            <person name="Miyauchi S."/>
            <person name="Thiergart T."/>
            <person name="Pickel B."/>
            <person name="Atanasova L."/>
            <person name="Karlsson M."/>
            <person name="Huettel B."/>
            <person name="Barry K.W."/>
            <person name="Haridas S."/>
            <person name="Chen C."/>
            <person name="Bauer D."/>
            <person name="Andreopoulos W."/>
            <person name="Pangilinan J."/>
            <person name="LaButti K."/>
            <person name="Riley R."/>
            <person name="Lipzen A."/>
            <person name="Clum A."/>
            <person name="Drula E."/>
            <person name="Henrissat B."/>
            <person name="Kohler A."/>
            <person name="Grigoriev I.V."/>
            <person name="Martin F.M."/>
            <person name="Hacquard S."/>
        </authorList>
    </citation>
    <scope>NUCLEOTIDE SEQUENCE</scope>
    <source>
        <strain evidence="1">FSSC 5 MPI-SDFR-AT-0091</strain>
    </source>
</reference>
<comment type="caution">
    <text evidence="1">The sequence shown here is derived from an EMBL/GenBank/DDBJ whole genome shotgun (WGS) entry which is preliminary data.</text>
</comment>